<evidence type="ECO:0000313" key="3">
    <source>
        <dbReference type="Proteomes" id="UP000271925"/>
    </source>
</evidence>
<keyword evidence="1" id="KW-0472">Membrane</keyword>
<evidence type="ECO:0000313" key="2">
    <source>
        <dbReference type="EMBL" id="RRB07813.1"/>
    </source>
</evidence>
<gene>
    <name evidence="2" type="ORF">EHT25_08575</name>
</gene>
<organism evidence="2 3">
    <name type="scientific">Larkinella rosea</name>
    <dbReference type="NCBI Taxonomy" id="2025312"/>
    <lineage>
        <taxon>Bacteria</taxon>
        <taxon>Pseudomonadati</taxon>
        <taxon>Bacteroidota</taxon>
        <taxon>Cytophagia</taxon>
        <taxon>Cytophagales</taxon>
        <taxon>Spirosomataceae</taxon>
        <taxon>Larkinella</taxon>
    </lineage>
</organism>
<comment type="caution">
    <text evidence="2">The sequence shown here is derived from an EMBL/GenBank/DDBJ whole genome shotgun (WGS) entry which is preliminary data.</text>
</comment>
<keyword evidence="3" id="KW-1185">Reference proteome</keyword>
<reference evidence="2 3" key="1">
    <citation type="submission" date="2018-11" db="EMBL/GenBank/DDBJ databases">
        <authorList>
            <person name="Zhou Z."/>
            <person name="Wang G."/>
        </authorList>
    </citation>
    <scope>NUCLEOTIDE SEQUENCE [LARGE SCALE GENOMIC DNA]</scope>
    <source>
        <strain evidence="2 3">KCTC52004</strain>
    </source>
</reference>
<protein>
    <submittedName>
        <fullName evidence="2">Uncharacterized protein</fullName>
    </submittedName>
</protein>
<accession>A0A3P1C3W9</accession>
<dbReference type="RefSeq" id="WP_124873274.1">
    <property type="nucleotide sequence ID" value="NZ_RQJO01000007.1"/>
</dbReference>
<proteinExistence type="predicted"/>
<dbReference type="Proteomes" id="UP000271925">
    <property type="component" value="Unassembled WGS sequence"/>
</dbReference>
<dbReference type="AlphaFoldDB" id="A0A3P1C3W9"/>
<keyword evidence="1" id="KW-0812">Transmembrane</keyword>
<evidence type="ECO:0000256" key="1">
    <source>
        <dbReference type="SAM" id="Phobius"/>
    </source>
</evidence>
<keyword evidence="1" id="KW-1133">Transmembrane helix</keyword>
<feature type="transmembrane region" description="Helical" evidence="1">
    <location>
        <begin position="26"/>
        <end position="44"/>
    </location>
</feature>
<dbReference type="EMBL" id="RQJO01000007">
    <property type="protein sequence ID" value="RRB07813.1"/>
    <property type="molecule type" value="Genomic_DNA"/>
</dbReference>
<sequence length="62" mass="6635">MGAELGLSTVTMSLENSGLGNDRCSIPALVLTLFGALGVFWFLVSARKNRPIREAIALEEVV</sequence>
<name>A0A3P1C3W9_9BACT</name>